<accession>A0A8J8AZF1</accession>
<dbReference type="Pfam" id="PF06616">
    <property type="entry name" value="BsuBI_PstI_RE"/>
    <property type="match status" value="1"/>
</dbReference>
<dbReference type="GO" id="GO:0000287">
    <property type="term" value="F:magnesium ion binding"/>
    <property type="evidence" value="ECO:0007669"/>
    <property type="project" value="InterPro"/>
</dbReference>
<dbReference type="InterPro" id="IPR041962">
    <property type="entry name" value="BsuBI/PstI_N_sf"/>
</dbReference>
<proteinExistence type="predicted"/>
<dbReference type="Gene3D" id="3.40.1350.80">
    <property type="match status" value="1"/>
</dbReference>
<gene>
    <name evidence="3" type="ORF">KCX82_01060</name>
</gene>
<evidence type="ECO:0008006" key="5">
    <source>
        <dbReference type="Google" id="ProtNLM"/>
    </source>
</evidence>
<sequence length="364" mass="41053">MESSWLDNSLPNIEEIQNRLKIIFPREVDVNGYIIREMGAKTVYTMLYGFCVAENYWIRPATITCMTDGQALIKNLKDRIDWLAMSQSKNAPRDIPNRWYKPNTREPIRDETLREMVRLNAVIERSGLPTTSPLPRYSLQKEFAELFNPNVQGDLLSAKISEWQRNYLSATALARVALSKRLVSSSSDGVLINLPNGETRKMASGPSSELAKAVVEKFSKRFLKDPAVILMSESAKKLLLKDDDLCQAIGFTVDVSNVLPDLILADLGETTPIIVFVECVASDGPINDRRKAELIDMAKTAKYQEEDCVYVTVFKDRSDSASRKLVPSIAWGTFIWYASEPDEIVFLRQGKENKVTSIGDMIKL</sequence>
<feature type="domain" description="BsuBI/PstI restriction endonuclease HTH" evidence="2">
    <location>
        <begin position="14"/>
        <end position="177"/>
    </location>
</feature>
<dbReference type="InterPro" id="IPR041963">
    <property type="entry name" value="BsuBI/PstI_C_sf"/>
</dbReference>
<evidence type="ECO:0000259" key="2">
    <source>
        <dbReference type="Pfam" id="PF17728"/>
    </source>
</evidence>
<reference evidence="3" key="2">
    <citation type="submission" date="2021-04" db="EMBL/GenBank/DDBJ databases">
        <authorList>
            <person name="Liu J."/>
        </authorList>
    </citation>
    <scope>NUCLEOTIDE SEQUENCE</scope>
    <source>
        <strain evidence="3">BAD-6</strain>
    </source>
</reference>
<keyword evidence="4" id="KW-1185">Reference proteome</keyword>
<dbReference type="InterPro" id="IPR009528">
    <property type="entry name" value="Restrct_endonuc_II_BsuBI_C"/>
</dbReference>
<comment type="caution">
    <text evidence="3">The sequence shown here is derived from an EMBL/GenBank/DDBJ whole genome shotgun (WGS) entry which is preliminary data.</text>
</comment>
<dbReference type="EMBL" id="JAGSND010000001">
    <property type="protein sequence ID" value="MBR0596453.1"/>
    <property type="molecule type" value="Genomic_DNA"/>
</dbReference>
<dbReference type="Gene3D" id="1.10.10.1820">
    <property type="entry name" value="BsuBI/PstI restriction endonuclease-like"/>
    <property type="match status" value="1"/>
</dbReference>
<evidence type="ECO:0000259" key="1">
    <source>
        <dbReference type="Pfam" id="PF06616"/>
    </source>
</evidence>
<dbReference type="AlphaFoldDB" id="A0A8J8AZF1"/>
<dbReference type="RefSeq" id="WP_227016583.1">
    <property type="nucleotide sequence ID" value="NZ_JAGSND010000001.1"/>
</dbReference>
<evidence type="ECO:0000313" key="4">
    <source>
        <dbReference type="Proteomes" id="UP000675664"/>
    </source>
</evidence>
<name>A0A8J8AZF1_9FIRM</name>
<dbReference type="InterPro" id="IPR041454">
    <property type="entry name" value="BsuBI/PstI_N"/>
</dbReference>
<dbReference type="GO" id="GO:0003677">
    <property type="term" value="F:DNA binding"/>
    <property type="evidence" value="ECO:0007669"/>
    <property type="project" value="InterPro"/>
</dbReference>
<protein>
    <recommendedName>
        <fullName evidence="5">BsuBI/PstI restriction endonuclease C-terminus</fullName>
    </recommendedName>
</protein>
<dbReference type="GO" id="GO:0009036">
    <property type="term" value="F:type II site-specific deoxyribonuclease activity"/>
    <property type="evidence" value="ECO:0007669"/>
    <property type="project" value="InterPro"/>
</dbReference>
<dbReference type="GO" id="GO:0009307">
    <property type="term" value="P:DNA restriction-modification system"/>
    <property type="evidence" value="ECO:0007669"/>
    <property type="project" value="InterPro"/>
</dbReference>
<dbReference type="Proteomes" id="UP000675664">
    <property type="component" value="Unassembled WGS sequence"/>
</dbReference>
<reference evidence="3" key="1">
    <citation type="submission" date="2021-04" db="EMBL/GenBank/DDBJ databases">
        <title>Sinoanaerobacter chloroacetimidivorans sp. nov., an obligate anaerobic bacterium isolated from anaerobic sludge.</title>
        <authorList>
            <person name="Bao Y."/>
        </authorList>
    </citation>
    <scope>NUCLEOTIDE SEQUENCE</scope>
    <source>
        <strain evidence="3">BAD-6</strain>
    </source>
</reference>
<evidence type="ECO:0000313" key="3">
    <source>
        <dbReference type="EMBL" id="MBR0596453.1"/>
    </source>
</evidence>
<dbReference type="Pfam" id="PF17728">
    <property type="entry name" value="BsuBI_PstI_RE_N"/>
    <property type="match status" value="1"/>
</dbReference>
<organism evidence="3 4">
    <name type="scientific">Sinanaerobacter chloroacetimidivorans</name>
    <dbReference type="NCBI Taxonomy" id="2818044"/>
    <lineage>
        <taxon>Bacteria</taxon>
        <taxon>Bacillati</taxon>
        <taxon>Bacillota</taxon>
        <taxon>Clostridia</taxon>
        <taxon>Peptostreptococcales</taxon>
        <taxon>Anaerovoracaceae</taxon>
        <taxon>Sinanaerobacter</taxon>
    </lineage>
</organism>
<feature type="domain" description="BsuBI/PstI restriction endonuclease" evidence="1">
    <location>
        <begin position="191"/>
        <end position="348"/>
    </location>
</feature>